<evidence type="ECO:0000313" key="2">
    <source>
        <dbReference type="Proteomes" id="UP000700596"/>
    </source>
</evidence>
<evidence type="ECO:0000313" key="1">
    <source>
        <dbReference type="EMBL" id="KAH7124109.1"/>
    </source>
</evidence>
<dbReference type="SUPFAM" id="SSF51735">
    <property type="entry name" value="NAD(P)-binding Rossmann-fold domains"/>
    <property type="match status" value="1"/>
</dbReference>
<dbReference type="SUPFAM" id="SSF50129">
    <property type="entry name" value="GroES-like"/>
    <property type="match status" value="1"/>
</dbReference>
<dbReference type="Proteomes" id="UP000700596">
    <property type="component" value="Unassembled WGS sequence"/>
</dbReference>
<name>A0A9P9DSA0_9PLEO</name>
<protein>
    <recommendedName>
        <fullName evidence="3">Quinone oxidoreductase</fullName>
    </recommendedName>
</protein>
<dbReference type="InterPro" id="IPR011032">
    <property type="entry name" value="GroES-like_sf"/>
</dbReference>
<keyword evidence="2" id="KW-1185">Reference proteome</keyword>
<sequence length="317" mass="33533">MHAAIVNTWGEAPTYSTIELPPPTATQVRIKIIAAGLHNLVRARAAGKHYSTAGTQPPHVPGVDGVGKIAETGDIVYFNCLTAKTGSFSEEINVEKRDTFPLIESANEDNIAVLANPAMSSWMALKARAGVKSGDKFTVAIIGATGISGSVAVQISKALGATQIIAIGKPGAKLDKTTSLGVSTTIALADKLEDTDFSAASDVNIVLDYLWGSVAKAALSGIIAKRKNKSQRLTWIEIGSLAGEELDVPASALRSTNIAFLGCGPGSWTFPELNQHLPEMLRAIAEHQLKSDFAIEKLSEVEGWWNQLGGPRKLVKP</sequence>
<dbReference type="Gene3D" id="3.40.50.720">
    <property type="entry name" value="NAD(P)-binding Rossmann-like Domain"/>
    <property type="match status" value="1"/>
</dbReference>
<organism evidence="1 2">
    <name type="scientific">Dendryphion nanum</name>
    <dbReference type="NCBI Taxonomy" id="256645"/>
    <lineage>
        <taxon>Eukaryota</taxon>
        <taxon>Fungi</taxon>
        <taxon>Dikarya</taxon>
        <taxon>Ascomycota</taxon>
        <taxon>Pezizomycotina</taxon>
        <taxon>Dothideomycetes</taxon>
        <taxon>Pleosporomycetidae</taxon>
        <taxon>Pleosporales</taxon>
        <taxon>Torulaceae</taxon>
        <taxon>Dendryphion</taxon>
    </lineage>
</organism>
<dbReference type="GO" id="GO:0016491">
    <property type="term" value="F:oxidoreductase activity"/>
    <property type="evidence" value="ECO:0007669"/>
    <property type="project" value="TreeGrafter"/>
</dbReference>
<dbReference type="EMBL" id="JAGMWT010000008">
    <property type="protein sequence ID" value="KAH7124109.1"/>
    <property type="molecule type" value="Genomic_DNA"/>
</dbReference>
<dbReference type="PANTHER" id="PTHR43677">
    <property type="entry name" value="SHORT-CHAIN DEHYDROGENASE/REDUCTASE"/>
    <property type="match status" value="1"/>
</dbReference>
<dbReference type="InterPro" id="IPR036291">
    <property type="entry name" value="NAD(P)-bd_dom_sf"/>
</dbReference>
<dbReference type="PANTHER" id="PTHR43677:SF11">
    <property type="entry name" value="ZINC-CONTAINING ALCOHOL DEHYDROGENASE"/>
    <property type="match status" value="1"/>
</dbReference>
<proteinExistence type="predicted"/>
<accession>A0A9P9DSA0</accession>
<dbReference type="AlphaFoldDB" id="A0A9P9DSA0"/>
<reference evidence="1" key="1">
    <citation type="journal article" date="2021" name="Nat. Commun.">
        <title>Genetic determinants of endophytism in the Arabidopsis root mycobiome.</title>
        <authorList>
            <person name="Mesny F."/>
            <person name="Miyauchi S."/>
            <person name="Thiergart T."/>
            <person name="Pickel B."/>
            <person name="Atanasova L."/>
            <person name="Karlsson M."/>
            <person name="Huettel B."/>
            <person name="Barry K.W."/>
            <person name="Haridas S."/>
            <person name="Chen C."/>
            <person name="Bauer D."/>
            <person name="Andreopoulos W."/>
            <person name="Pangilinan J."/>
            <person name="LaButti K."/>
            <person name="Riley R."/>
            <person name="Lipzen A."/>
            <person name="Clum A."/>
            <person name="Drula E."/>
            <person name="Henrissat B."/>
            <person name="Kohler A."/>
            <person name="Grigoriev I.V."/>
            <person name="Martin F.M."/>
            <person name="Hacquard S."/>
        </authorList>
    </citation>
    <scope>NUCLEOTIDE SEQUENCE</scope>
    <source>
        <strain evidence="1">MPI-CAGE-CH-0243</strain>
    </source>
</reference>
<evidence type="ECO:0008006" key="3">
    <source>
        <dbReference type="Google" id="ProtNLM"/>
    </source>
</evidence>
<dbReference type="Gene3D" id="3.90.180.10">
    <property type="entry name" value="Medium-chain alcohol dehydrogenases, catalytic domain"/>
    <property type="match status" value="1"/>
</dbReference>
<dbReference type="InterPro" id="IPR051397">
    <property type="entry name" value="Zn-ADH-like_protein"/>
</dbReference>
<comment type="caution">
    <text evidence="1">The sequence shown here is derived from an EMBL/GenBank/DDBJ whole genome shotgun (WGS) entry which is preliminary data.</text>
</comment>
<gene>
    <name evidence="1" type="ORF">B0J11DRAFT_530715</name>
</gene>
<dbReference type="OrthoDB" id="809632at2759"/>